<evidence type="ECO:0000259" key="3">
    <source>
        <dbReference type="PROSITE" id="PS50235"/>
    </source>
</evidence>
<gene>
    <name evidence="4" type="ORF">QR680_014272</name>
</gene>
<dbReference type="InterPro" id="IPR050185">
    <property type="entry name" value="Ub_carboxyl-term_hydrolase"/>
</dbReference>
<dbReference type="InterPro" id="IPR028889">
    <property type="entry name" value="USP"/>
</dbReference>
<evidence type="ECO:0000313" key="4">
    <source>
        <dbReference type="EMBL" id="KAK0419695.1"/>
    </source>
</evidence>
<dbReference type="EMBL" id="JAUCMV010000002">
    <property type="protein sequence ID" value="KAK0419695.1"/>
    <property type="molecule type" value="Genomic_DNA"/>
</dbReference>
<comment type="caution">
    <text evidence="4">The sequence shown here is derived from an EMBL/GenBank/DDBJ whole genome shotgun (WGS) entry which is preliminary data.</text>
</comment>
<evidence type="ECO:0000256" key="1">
    <source>
        <dbReference type="ARBA" id="ARBA00000707"/>
    </source>
</evidence>
<sequence length="237" mass="26960">MAKEPTEKKEAEFQINVMSVYEACVENLRKKSRKGQAQPGYTGLINIANTCFMNATLQALSSTGPLRALFCRKNFTRIVNKDTRMGSEGFVAVQPEAFRAVFADHVNEFLANGQQYDAAEFENILIDALHEDTNVVSNPKPVVLPEFTGENIRFDAAKYDSISKKFADSPINQIFSLQTVSSKRCSSCKRNDGRHTTLEDCLERYFSLEEVDVECSHCKLRWRTLPKFHWSPSWPMQ</sequence>
<dbReference type="Gene3D" id="3.90.70.10">
    <property type="entry name" value="Cysteine proteinases"/>
    <property type="match status" value="1"/>
</dbReference>
<dbReference type="AlphaFoldDB" id="A0AA39I8B5"/>
<dbReference type="CDD" id="cd02257">
    <property type="entry name" value="Peptidase_C19"/>
    <property type="match status" value="1"/>
</dbReference>
<accession>A0AA39I8B5</accession>
<dbReference type="EC" id="3.4.19.12" evidence="2"/>
<organism evidence="4 5">
    <name type="scientific">Steinernema hermaphroditum</name>
    <dbReference type="NCBI Taxonomy" id="289476"/>
    <lineage>
        <taxon>Eukaryota</taxon>
        <taxon>Metazoa</taxon>
        <taxon>Ecdysozoa</taxon>
        <taxon>Nematoda</taxon>
        <taxon>Chromadorea</taxon>
        <taxon>Rhabditida</taxon>
        <taxon>Tylenchina</taxon>
        <taxon>Panagrolaimomorpha</taxon>
        <taxon>Strongyloidoidea</taxon>
        <taxon>Steinernematidae</taxon>
        <taxon>Steinernema</taxon>
    </lineage>
</organism>
<reference evidence="4" key="1">
    <citation type="submission" date="2023-06" db="EMBL/GenBank/DDBJ databases">
        <title>Genomic analysis of the entomopathogenic nematode Steinernema hermaphroditum.</title>
        <authorList>
            <person name="Schwarz E.M."/>
            <person name="Heppert J.K."/>
            <person name="Baniya A."/>
            <person name="Schwartz H.T."/>
            <person name="Tan C.-H."/>
            <person name="Antoshechkin I."/>
            <person name="Sternberg P.W."/>
            <person name="Goodrich-Blair H."/>
            <person name="Dillman A.R."/>
        </authorList>
    </citation>
    <scope>NUCLEOTIDE SEQUENCE</scope>
    <source>
        <strain evidence="4">PS9179</strain>
        <tissue evidence="4">Whole animal</tissue>
    </source>
</reference>
<evidence type="ECO:0000256" key="2">
    <source>
        <dbReference type="ARBA" id="ARBA00012759"/>
    </source>
</evidence>
<dbReference type="PANTHER" id="PTHR21646:SF91">
    <property type="entry name" value="USP DOMAIN-CONTAINING PROTEIN"/>
    <property type="match status" value="1"/>
</dbReference>
<dbReference type="PANTHER" id="PTHR21646">
    <property type="entry name" value="UBIQUITIN CARBOXYL-TERMINAL HYDROLASE"/>
    <property type="match status" value="1"/>
</dbReference>
<dbReference type="InterPro" id="IPR038765">
    <property type="entry name" value="Papain-like_cys_pep_sf"/>
</dbReference>
<dbReference type="SUPFAM" id="SSF54001">
    <property type="entry name" value="Cysteine proteinases"/>
    <property type="match status" value="1"/>
</dbReference>
<dbReference type="Pfam" id="PF00443">
    <property type="entry name" value="UCH"/>
    <property type="match status" value="1"/>
</dbReference>
<dbReference type="PROSITE" id="PS50235">
    <property type="entry name" value="USP_3"/>
    <property type="match status" value="1"/>
</dbReference>
<name>A0AA39I8B5_9BILA</name>
<protein>
    <recommendedName>
        <fullName evidence="2">ubiquitinyl hydrolase 1</fullName>
        <ecNumber evidence="2">3.4.19.12</ecNumber>
    </recommendedName>
</protein>
<dbReference type="GO" id="GO:0016579">
    <property type="term" value="P:protein deubiquitination"/>
    <property type="evidence" value="ECO:0007669"/>
    <property type="project" value="InterPro"/>
</dbReference>
<dbReference type="InterPro" id="IPR018200">
    <property type="entry name" value="USP_CS"/>
</dbReference>
<feature type="domain" description="USP" evidence="3">
    <location>
        <begin position="42"/>
        <end position="237"/>
    </location>
</feature>
<evidence type="ECO:0000313" key="5">
    <source>
        <dbReference type="Proteomes" id="UP001175271"/>
    </source>
</evidence>
<dbReference type="GO" id="GO:0004843">
    <property type="term" value="F:cysteine-type deubiquitinase activity"/>
    <property type="evidence" value="ECO:0007669"/>
    <property type="project" value="UniProtKB-EC"/>
</dbReference>
<keyword evidence="5" id="KW-1185">Reference proteome</keyword>
<dbReference type="InterPro" id="IPR001394">
    <property type="entry name" value="Peptidase_C19_UCH"/>
</dbReference>
<dbReference type="Proteomes" id="UP001175271">
    <property type="component" value="Unassembled WGS sequence"/>
</dbReference>
<comment type="catalytic activity">
    <reaction evidence="1">
        <text>Thiol-dependent hydrolysis of ester, thioester, amide, peptide and isopeptide bonds formed by the C-terminal Gly of ubiquitin (a 76-residue protein attached to proteins as an intracellular targeting signal).</text>
        <dbReference type="EC" id="3.4.19.12"/>
    </reaction>
</comment>
<proteinExistence type="predicted"/>
<dbReference type="PROSITE" id="PS00972">
    <property type="entry name" value="USP_1"/>
    <property type="match status" value="1"/>
</dbReference>